<feature type="transmembrane region" description="Helical" evidence="2">
    <location>
        <begin position="23"/>
        <end position="42"/>
    </location>
</feature>
<keyword evidence="4" id="KW-1185">Reference proteome</keyword>
<evidence type="ECO:0000256" key="2">
    <source>
        <dbReference type="SAM" id="Phobius"/>
    </source>
</evidence>
<proteinExistence type="predicted"/>
<gene>
    <name evidence="3" type="ORF">BDK51DRAFT_40227</name>
</gene>
<keyword evidence="2" id="KW-1133">Transmembrane helix</keyword>
<keyword evidence="2" id="KW-0472">Membrane</keyword>
<evidence type="ECO:0000256" key="1">
    <source>
        <dbReference type="SAM" id="MobiDB-lite"/>
    </source>
</evidence>
<keyword evidence="2" id="KW-0812">Transmembrane</keyword>
<protein>
    <submittedName>
        <fullName evidence="3">Uncharacterized protein</fullName>
    </submittedName>
</protein>
<dbReference type="EMBL" id="KZ995776">
    <property type="protein sequence ID" value="RKO90000.1"/>
    <property type="molecule type" value="Genomic_DNA"/>
</dbReference>
<feature type="transmembrane region" description="Helical" evidence="2">
    <location>
        <begin position="116"/>
        <end position="137"/>
    </location>
</feature>
<dbReference type="Proteomes" id="UP000269721">
    <property type="component" value="Unassembled WGS sequence"/>
</dbReference>
<dbReference type="AlphaFoldDB" id="A0A4P9WG47"/>
<feature type="region of interest" description="Disordered" evidence="1">
    <location>
        <begin position="161"/>
        <end position="190"/>
    </location>
</feature>
<dbReference type="OrthoDB" id="5389493at2759"/>
<evidence type="ECO:0000313" key="3">
    <source>
        <dbReference type="EMBL" id="RKO90000.1"/>
    </source>
</evidence>
<name>A0A4P9WG47_9FUNG</name>
<accession>A0A4P9WG47</accession>
<evidence type="ECO:0000313" key="4">
    <source>
        <dbReference type="Proteomes" id="UP000269721"/>
    </source>
</evidence>
<feature type="transmembrane region" description="Helical" evidence="2">
    <location>
        <begin position="54"/>
        <end position="72"/>
    </location>
</feature>
<reference evidence="4" key="1">
    <citation type="journal article" date="2018" name="Nat. Microbiol.">
        <title>Leveraging single-cell genomics to expand the fungal tree of life.</title>
        <authorList>
            <person name="Ahrendt S.R."/>
            <person name="Quandt C.A."/>
            <person name="Ciobanu D."/>
            <person name="Clum A."/>
            <person name="Salamov A."/>
            <person name="Andreopoulos B."/>
            <person name="Cheng J.F."/>
            <person name="Woyke T."/>
            <person name="Pelin A."/>
            <person name="Henrissat B."/>
            <person name="Reynolds N.K."/>
            <person name="Benny G.L."/>
            <person name="Smith M.E."/>
            <person name="James T.Y."/>
            <person name="Grigoriev I.V."/>
        </authorList>
    </citation>
    <scope>NUCLEOTIDE SEQUENCE [LARGE SCALE GENOMIC DNA]</scope>
</reference>
<organism evidence="3 4">
    <name type="scientific">Blyttiomyces helicus</name>
    <dbReference type="NCBI Taxonomy" id="388810"/>
    <lineage>
        <taxon>Eukaryota</taxon>
        <taxon>Fungi</taxon>
        <taxon>Fungi incertae sedis</taxon>
        <taxon>Chytridiomycota</taxon>
        <taxon>Chytridiomycota incertae sedis</taxon>
        <taxon>Chytridiomycetes</taxon>
        <taxon>Chytridiomycetes incertae sedis</taxon>
        <taxon>Blyttiomyces</taxon>
    </lineage>
</organism>
<sequence>MSVFNVSGVNGTFNANIFLVEPTLVPALTATGIYVVVLFVYIARTIHRVCTPNVTCLIFCVIRIGAFGLRAANVHFSRVPSSVGAYTAEQVLYLAGCQHPAKAYVPSIFTASRFPIFSHVLLSLASGASILGTIHMIDANGDIDTFNKGRNTAHIGAYVPPLRPRNAPMHPRRSRPVGPPPMEPGVDRHSRHAPHRLLAEHVRGYPDRMEVLCAQRRP</sequence>